<dbReference type="PANTHER" id="PTHR31836">
    <property type="match status" value="1"/>
</dbReference>
<feature type="chain" id="PRO_5017693315" description="Expansin-like EG45 domain-containing protein" evidence="2">
    <location>
        <begin position="19"/>
        <end position="438"/>
    </location>
</feature>
<accession>A0A3D8RVE1</accession>
<evidence type="ECO:0000256" key="2">
    <source>
        <dbReference type="SAM" id="SignalP"/>
    </source>
</evidence>
<name>A0A3D8RVE1_9HELO</name>
<dbReference type="Gene3D" id="2.60.40.760">
    <property type="entry name" value="Expansin, cellulose-binding-like domain"/>
    <property type="match status" value="1"/>
</dbReference>
<dbReference type="InterPro" id="IPR009009">
    <property type="entry name" value="RlpA-like_DPBB"/>
</dbReference>
<dbReference type="SUPFAM" id="SSF50685">
    <property type="entry name" value="Barwin-like endoglucanases"/>
    <property type="match status" value="1"/>
</dbReference>
<dbReference type="InterPro" id="IPR051477">
    <property type="entry name" value="Expansin_CellWall"/>
</dbReference>
<evidence type="ECO:0000256" key="1">
    <source>
        <dbReference type="ARBA" id="ARBA00022729"/>
    </source>
</evidence>
<dbReference type="Proteomes" id="UP000256645">
    <property type="component" value="Unassembled WGS sequence"/>
</dbReference>
<keyword evidence="5" id="KW-1185">Reference proteome</keyword>
<evidence type="ECO:0000313" key="5">
    <source>
        <dbReference type="Proteomes" id="UP000256645"/>
    </source>
</evidence>
<dbReference type="AlphaFoldDB" id="A0A3D8RVE1"/>
<dbReference type="InterPro" id="IPR036908">
    <property type="entry name" value="RlpA-like_sf"/>
</dbReference>
<keyword evidence="1 2" id="KW-0732">Signal</keyword>
<dbReference type="STRING" id="1849047.A0A3D8RVE1"/>
<feature type="domain" description="Expansin-like EG45" evidence="3">
    <location>
        <begin position="32"/>
        <end position="124"/>
    </location>
</feature>
<comment type="caution">
    <text evidence="4">The sequence shown here is derived from an EMBL/GenBank/DDBJ whole genome shotgun (WGS) entry which is preliminary data.</text>
</comment>
<dbReference type="OrthoDB" id="406505at2759"/>
<dbReference type="InterPro" id="IPR036749">
    <property type="entry name" value="Expansin_CBD_sf"/>
</dbReference>
<dbReference type="Pfam" id="PF03330">
    <property type="entry name" value="DPBB_1"/>
    <property type="match status" value="1"/>
</dbReference>
<dbReference type="NCBIfam" id="NF041144">
    <property type="entry name" value="expansin_EXLX1"/>
    <property type="match status" value="1"/>
</dbReference>
<dbReference type="InterPro" id="IPR007112">
    <property type="entry name" value="Expansin/allergen_DPBB_dom"/>
</dbReference>
<feature type="signal peptide" evidence="2">
    <location>
        <begin position="1"/>
        <end position="18"/>
    </location>
</feature>
<dbReference type="PROSITE" id="PS50842">
    <property type="entry name" value="EXPANSIN_EG45"/>
    <property type="match status" value="1"/>
</dbReference>
<dbReference type="InterPro" id="IPR049818">
    <property type="entry name" value="Expansin_EXLX1-like"/>
</dbReference>
<dbReference type="CDD" id="cd22271">
    <property type="entry name" value="DPBB_EXP_N-like"/>
    <property type="match status" value="1"/>
</dbReference>
<evidence type="ECO:0000313" key="4">
    <source>
        <dbReference type="EMBL" id="RDW77771.1"/>
    </source>
</evidence>
<evidence type="ECO:0000259" key="3">
    <source>
        <dbReference type="PROSITE" id="PS50842"/>
    </source>
</evidence>
<dbReference type="EMBL" id="PDLM01000005">
    <property type="protein sequence ID" value="RDW77771.1"/>
    <property type="molecule type" value="Genomic_DNA"/>
</dbReference>
<dbReference type="PANTHER" id="PTHR31836:SF21">
    <property type="entry name" value="EXPANSIN-LIKE PROTEIN 7"/>
    <property type="match status" value="1"/>
</dbReference>
<sequence>MHFSKIAAASTVLSVAYGLSGQATFYGGNVQGGTCSFSTYTLPSGLYGTALSDSNWANSAECGSCVSVTGPSGNSITAMIVDQCPGCGTNHLDLFTDAFTALASESAGIIDVTWSYVDCPITSPLEVHNKEGVSANWFSMQVVNANQAVESLEVSTDGGSTWLTTTRQTYNFFQISSGTGTTTVDVKVTSANGDVVTINNVSISSGASTTASSNFGTSASSNTPASSAVSSVAASSVSSVAASSASSVATSAAYSAASTEAATQASSSAVVSTAVSQVSTTTTPTPVAVTTLKTHAQVAPVQATSVSVAAVETTSSSSSSTSSPTSTVVTSTSATAAVFHENPASSSMASTAAPVTVTETVYDCPTTSSTSLASLATSSGVAAVTPAVTPSSVPTGYSNSTAVSYSPTSTSAVFTGAASTIQGSIALMVLGSMAVLFA</sequence>
<proteinExistence type="predicted"/>
<organism evidence="4 5">
    <name type="scientific">Coleophoma cylindrospora</name>
    <dbReference type="NCBI Taxonomy" id="1849047"/>
    <lineage>
        <taxon>Eukaryota</taxon>
        <taxon>Fungi</taxon>
        <taxon>Dikarya</taxon>
        <taxon>Ascomycota</taxon>
        <taxon>Pezizomycotina</taxon>
        <taxon>Leotiomycetes</taxon>
        <taxon>Helotiales</taxon>
        <taxon>Dermateaceae</taxon>
        <taxon>Coleophoma</taxon>
    </lineage>
</organism>
<reference evidence="4 5" key="1">
    <citation type="journal article" date="2018" name="IMA Fungus">
        <title>IMA Genome-F 9: Draft genome sequence of Annulohypoxylon stygium, Aspergillus mulundensis, Berkeleyomyces basicola (syn. Thielaviopsis basicola), Ceratocystis smalleyi, two Cercospora beticola strains, Coleophoma cylindrospora, Fusarium fracticaudum, Phialophora cf. hyalina, and Morchella septimelata.</title>
        <authorList>
            <person name="Wingfield B.D."/>
            <person name="Bills G.F."/>
            <person name="Dong Y."/>
            <person name="Huang W."/>
            <person name="Nel W.J."/>
            <person name="Swalarsk-Parry B.S."/>
            <person name="Vaghefi N."/>
            <person name="Wilken P.M."/>
            <person name="An Z."/>
            <person name="de Beer Z.W."/>
            <person name="De Vos L."/>
            <person name="Chen L."/>
            <person name="Duong T.A."/>
            <person name="Gao Y."/>
            <person name="Hammerbacher A."/>
            <person name="Kikkert J.R."/>
            <person name="Li Y."/>
            <person name="Li H."/>
            <person name="Li K."/>
            <person name="Li Q."/>
            <person name="Liu X."/>
            <person name="Ma X."/>
            <person name="Naidoo K."/>
            <person name="Pethybridge S.J."/>
            <person name="Sun J."/>
            <person name="Steenkamp E.T."/>
            <person name="van der Nest M.A."/>
            <person name="van Wyk S."/>
            <person name="Wingfield M.J."/>
            <person name="Xiong C."/>
            <person name="Yue Q."/>
            <person name="Zhang X."/>
        </authorList>
    </citation>
    <scope>NUCLEOTIDE SEQUENCE [LARGE SCALE GENOMIC DNA]</scope>
    <source>
        <strain evidence="4 5">BP6252</strain>
    </source>
</reference>
<gene>
    <name evidence="4" type="ORF">BP6252_05824</name>
</gene>
<dbReference type="SUPFAM" id="SSF49590">
    <property type="entry name" value="PHL pollen allergen"/>
    <property type="match status" value="1"/>
</dbReference>
<protein>
    <recommendedName>
        <fullName evidence="3">Expansin-like EG45 domain-containing protein</fullName>
    </recommendedName>
</protein>
<dbReference type="Gene3D" id="2.40.40.10">
    <property type="entry name" value="RlpA-like domain"/>
    <property type="match status" value="1"/>
</dbReference>